<name>A0A2K1QFE7_9PEZI</name>
<evidence type="ECO:0000259" key="8">
    <source>
        <dbReference type="Pfam" id="PF13324"/>
    </source>
</evidence>
<comment type="subcellular location">
    <subcellularLocation>
        <location evidence="2">Cytoplasm</location>
    </subcellularLocation>
    <subcellularLocation>
        <location evidence="1">Nucleus</location>
    </subcellularLocation>
</comment>
<comment type="caution">
    <text evidence="10">The sequence shown here is derived from an EMBL/GenBank/DDBJ whole genome shotgun (WGS) entry which is preliminary data.</text>
</comment>
<evidence type="ECO:0000259" key="9">
    <source>
        <dbReference type="Pfam" id="PF20936"/>
    </source>
</evidence>
<feature type="region of interest" description="Disordered" evidence="7">
    <location>
        <begin position="204"/>
        <end position="236"/>
    </location>
</feature>
<dbReference type="STRING" id="2082308.A0A2K1QFE7"/>
<dbReference type="PANTHER" id="PTHR15492:SF1">
    <property type="entry name" value="CYCLIN-D1-BINDING PROTEIN 1"/>
    <property type="match status" value="1"/>
</dbReference>
<comment type="similarity">
    <text evidence="3">Belongs to the CCNDBP1 family.</text>
</comment>
<evidence type="ECO:0000313" key="11">
    <source>
        <dbReference type="Proteomes" id="UP000243797"/>
    </source>
</evidence>
<dbReference type="Pfam" id="PF20936">
    <property type="entry name" value="GCIP_C"/>
    <property type="match status" value="1"/>
</dbReference>
<reference evidence="10 11" key="1">
    <citation type="submission" date="2017-06" db="EMBL/GenBank/DDBJ databases">
        <title>Draft genome sequence of a variant of Elsinoe murrayae.</title>
        <authorList>
            <person name="Cheng Q."/>
        </authorList>
    </citation>
    <scope>NUCLEOTIDE SEQUENCE [LARGE SCALE GENOMIC DNA]</scope>
    <source>
        <strain evidence="10 11">CQ-2017a</strain>
    </source>
</reference>
<dbReference type="AlphaFoldDB" id="A0A2K1QFE7"/>
<evidence type="ECO:0000256" key="7">
    <source>
        <dbReference type="SAM" id="MobiDB-lite"/>
    </source>
</evidence>
<dbReference type="Gene3D" id="1.20.1420.10">
    <property type="entry name" value="Talin, central domain"/>
    <property type="match status" value="1"/>
</dbReference>
<dbReference type="InterPro" id="IPR026907">
    <property type="entry name" value="GCIP-like"/>
</dbReference>
<dbReference type="EMBL" id="NKHZ01000094">
    <property type="protein sequence ID" value="PNS13774.1"/>
    <property type="molecule type" value="Genomic_DNA"/>
</dbReference>
<keyword evidence="5" id="KW-0539">Nucleus</keyword>
<organism evidence="10 11">
    <name type="scientific">Sphaceloma murrayae</name>
    <dbReference type="NCBI Taxonomy" id="2082308"/>
    <lineage>
        <taxon>Eukaryota</taxon>
        <taxon>Fungi</taxon>
        <taxon>Dikarya</taxon>
        <taxon>Ascomycota</taxon>
        <taxon>Pezizomycotina</taxon>
        <taxon>Dothideomycetes</taxon>
        <taxon>Dothideomycetidae</taxon>
        <taxon>Myriangiales</taxon>
        <taxon>Elsinoaceae</taxon>
        <taxon>Sphaceloma</taxon>
    </lineage>
</organism>
<evidence type="ECO:0000313" key="10">
    <source>
        <dbReference type="EMBL" id="PNS13774.1"/>
    </source>
</evidence>
<feature type="compositionally biased region" description="Acidic residues" evidence="7">
    <location>
        <begin position="207"/>
        <end position="229"/>
    </location>
</feature>
<keyword evidence="11" id="KW-1185">Reference proteome</keyword>
<dbReference type="PANTHER" id="PTHR15492">
    <property type="entry name" value="CYCLIN D1-BINDING PROTEIN 1"/>
    <property type="match status" value="1"/>
</dbReference>
<keyword evidence="4" id="KW-0963">Cytoplasm</keyword>
<proteinExistence type="inferred from homology"/>
<dbReference type="InterPro" id="IPR049317">
    <property type="entry name" value="GCIP-like_N"/>
</dbReference>
<evidence type="ECO:0000256" key="4">
    <source>
        <dbReference type="ARBA" id="ARBA00022490"/>
    </source>
</evidence>
<dbReference type="Gene3D" id="1.20.1410.10">
    <property type="entry name" value="I/LWEQ domain"/>
    <property type="match status" value="1"/>
</dbReference>
<evidence type="ECO:0000256" key="1">
    <source>
        <dbReference type="ARBA" id="ARBA00004123"/>
    </source>
</evidence>
<evidence type="ECO:0000256" key="2">
    <source>
        <dbReference type="ARBA" id="ARBA00004496"/>
    </source>
</evidence>
<dbReference type="InterPro" id="IPR049318">
    <property type="entry name" value="GCIP_C"/>
</dbReference>
<protein>
    <submittedName>
        <fullName evidence="10">Uncharacterized protein</fullName>
    </submittedName>
</protein>
<sequence length="356" mass="39669">MAPPPGLQPLLDLTTTSQRLVTHYLTTLTSSAPSTFSTPPDPNPPHPLQVLRDASLLLKSHTTKLSLLLLNKPFTPSAITKVLREITSTCLPAMMSAVELARADVWGRLLRDEIVKRVGRVVREIGGCLGEVKALAEEEMGERGTEVKDEGKEPKRDTLASTGVVWEACDAVVELEEMDVAGVALRKAREWQALVKDAIEELRDWGEDGEEDDGDDDDDDGFEDDEDDIFGGSDKLPKDRAELRELLAQGLGKVRKVEILYTAVIKRRIRTFTKEAARMKPHVLVMDDLMDHLKQLTELTDELASGFYDLDEDAVKQHITTLVDEAKATIDLVKLDWSGKEDEFTGWSAKWLEVIK</sequence>
<evidence type="ECO:0000256" key="6">
    <source>
        <dbReference type="ARBA" id="ARBA00023306"/>
    </source>
</evidence>
<dbReference type="GO" id="GO:0005737">
    <property type="term" value="C:cytoplasm"/>
    <property type="evidence" value="ECO:0007669"/>
    <property type="project" value="UniProtKB-SubCell"/>
</dbReference>
<feature type="domain" description="Cyclin-D1-binding protein 1-like N-terminal" evidence="8">
    <location>
        <begin position="51"/>
        <end position="207"/>
    </location>
</feature>
<accession>A0A2K1QFE7</accession>
<dbReference type="Proteomes" id="UP000243797">
    <property type="component" value="Unassembled WGS sequence"/>
</dbReference>
<gene>
    <name evidence="10" type="ORF">CAC42_3267</name>
</gene>
<feature type="domain" description="Cyclin-D1-binding protein 1-like C-terminal" evidence="9">
    <location>
        <begin position="222"/>
        <end position="328"/>
    </location>
</feature>
<evidence type="ECO:0000256" key="5">
    <source>
        <dbReference type="ARBA" id="ARBA00023242"/>
    </source>
</evidence>
<dbReference type="Pfam" id="PF13324">
    <property type="entry name" value="GCIP_N"/>
    <property type="match status" value="1"/>
</dbReference>
<dbReference type="OrthoDB" id="4088536at2759"/>
<dbReference type="GO" id="GO:0005634">
    <property type="term" value="C:nucleus"/>
    <property type="evidence" value="ECO:0007669"/>
    <property type="project" value="UniProtKB-SubCell"/>
</dbReference>
<evidence type="ECO:0000256" key="3">
    <source>
        <dbReference type="ARBA" id="ARBA00008940"/>
    </source>
</evidence>
<dbReference type="InParanoid" id="A0A2K1QFE7"/>
<keyword evidence="6" id="KW-0131">Cell cycle</keyword>